<dbReference type="InterPro" id="IPR036291">
    <property type="entry name" value="NAD(P)-bd_dom_sf"/>
</dbReference>
<name>A0A3B1DE90_9ZZZZ</name>
<dbReference type="InterPro" id="IPR001509">
    <property type="entry name" value="Epimerase_deHydtase"/>
</dbReference>
<proteinExistence type="predicted"/>
<feature type="domain" description="NAD-dependent epimerase/dehydratase" evidence="2">
    <location>
        <begin position="4"/>
        <end position="200"/>
    </location>
</feature>
<evidence type="ECO:0000256" key="1">
    <source>
        <dbReference type="ARBA" id="ARBA00023027"/>
    </source>
</evidence>
<dbReference type="Gene3D" id="3.40.50.720">
    <property type="entry name" value="NAD(P)-binding Rossmann-like Domain"/>
    <property type="match status" value="1"/>
</dbReference>
<dbReference type="AlphaFoldDB" id="A0A3B1DE90"/>
<feature type="non-terminal residue" evidence="3">
    <location>
        <position position="201"/>
    </location>
</feature>
<sequence>MKKVLLTGAAGLIGNRIAHLLLEQGHEVTGIDNMNDYYDPRLKEWRLETLSQYKNFSVFRADITDLVFLRGLFAKHPFDVVVNMAARAGVRASVEDPWVYLDTNIKGTLNLLECCKDSGIKKVIQASTSSLYSFNEMPFVETQRSDTPLSPYGATKKGAEVLSYTYHYLFGINITIPRYFTVYGPAGRPDMSVFKFIRNID</sequence>
<evidence type="ECO:0000313" key="3">
    <source>
        <dbReference type="EMBL" id="VAX34354.1"/>
    </source>
</evidence>
<keyword evidence="1" id="KW-0520">NAD</keyword>
<dbReference type="EMBL" id="UOGI01000300">
    <property type="protein sequence ID" value="VAX34354.1"/>
    <property type="molecule type" value="Genomic_DNA"/>
</dbReference>
<accession>A0A3B1DE90</accession>
<dbReference type="PANTHER" id="PTHR43574">
    <property type="entry name" value="EPIMERASE-RELATED"/>
    <property type="match status" value="1"/>
</dbReference>
<organism evidence="3">
    <name type="scientific">hydrothermal vent metagenome</name>
    <dbReference type="NCBI Taxonomy" id="652676"/>
    <lineage>
        <taxon>unclassified sequences</taxon>
        <taxon>metagenomes</taxon>
        <taxon>ecological metagenomes</taxon>
    </lineage>
</organism>
<gene>
    <name evidence="3" type="ORF">MNBD_NITROSPIRAE03-1018</name>
</gene>
<protein>
    <submittedName>
        <fullName evidence="3">Nucleotide sugar epimerase</fullName>
    </submittedName>
</protein>
<reference evidence="3" key="1">
    <citation type="submission" date="2018-06" db="EMBL/GenBank/DDBJ databases">
        <authorList>
            <person name="Zhirakovskaya E."/>
        </authorList>
    </citation>
    <scope>NUCLEOTIDE SEQUENCE</scope>
</reference>
<evidence type="ECO:0000259" key="2">
    <source>
        <dbReference type="Pfam" id="PF01370"/>
    </source>
</evidence>
<dbReference type="SUPFAM" id="SSF51735">
    <property type="entry name" value="NAD(P)-binding Rossmann-fold domains"/>
    <property type="match status" value="1"/>
</dbReference>
<dbReference type="Pfam" id="PF01370">
    <property type="entry name" value="Epimerase"/>
    <property type="match status" value="1"/>
</dbReference>